<dbReference type="InterPro" id="IPR017938">
    <property type="entry name" value="Riboflavin_synthase-like_b-brl"/>
</dbReference>
<feature type="binding site" evidence="8">
    <location>
        <position position="112"/>
    </location>
    <ligand>
        <name>FAD</name>
        <dbReference type="ChEBI" id="CHEBI:57692"/>
    </ligand>
</feature>
<dbReference type="GO" id="GO:0090524">
    <property type="term" value="F:cytochrome-b5 reductase activity, acting on NADH"/>
    <property type="evidence" value="ECO:0007669"/>
    <property type="project" value="UniProtKB-EC"/>
</dbReference>
<comment type="cofactor">
    <cofactor evidence="1 8">
        <name>FAD</name>
        <dbReference type="ChEBI" id="CHEBI:57692"/>
    </cofactor>
</comment>
<feature type="binding site" evidence="8">
    <location>
        <position position="135"/>
    </location>
    <ligand>
        <name>FAD</name>
        <dbReference type="ChEBI" id="CHEBI:57692"/>
    </ligand>
</feature>
<dbReference type="Pfam" id="PF00970">
    <property type="entry name" value="FAD_binding_6"/>
    <property type="match status" value="1"/>
</dbReference>
<evidence type="ECO:0000256" key="6">
    <source>
        <dbReference type="ARBA" id="ARBA00023002"/>
    </source>
</evidence>
<dbReference type="EMBL" id="DS985250">
    <property type="protein sequence ID" value="EDV22139.1"/>
    <property type="molecule type" value="Genomic_DNA"/>
</dbReference>
<evidence type="ECO:0000256" key="7">
    <source>
        <dbReference type="ARBA" id="ARBA00023027"/>
    </source>
</evidence>
<dbReference type="InterPro" id="IPR001433">
    <property type="entry name" value="OxRdtase_FAD/NAD-bd"/>
</dbReference>
<evidence type="ECO:0000256" key="8">
    <source>
        <dbReference type="PIRSR" id="PIRSR601834-1"/>
    </source>
</evidence>
<keyword evidence="6" id="KW-0560">Oxidoreductase</keyword>
<dbReference type="RefSeq" id="XP_002115294.1">
    <property type="nucleotide sequence ID" value="XM_002115258.2"/>
</dbReference>
<accession>B3S4T0</accession>
<feature type="binding site" evidence="8">
    <location>
        <position position="129"/>
    </location>
    <ligand>
        <name>FAD</name>
        <dbReference type="ChEBI" id="CHEBI:57692"/>
    </ligand>
</feature>
<comment type="similarity">
    <text evidence="2">Belongs to the flavoprotein pyridine nucleotide cytochrome reductase family.</text>
</comment>
<dbReference type="PRINTS" id="PR00406">
    <property type="entry name" value="CYTB5RDTASE"/>
</dbReference>
<dbReference type="PANTHER" id="PTHR19370:SF184">
    <property type="entry name" value="NADH-CYTOCHROME B5 REDUCTASE-LIKE"/>
    <property type="match status" value="1"/>
</dbReference>
<dbReference type="HOGENOM" id="CLU_003827_9_3_1"/>
<feature type="binding site" evidence="8">
    <location>
        <position position="110"/>
    </location>
    <ligand>
        <name>FAD</name>
        <dbReference type="ChEBI" id="CHEBI:57692"/>
    </ligand>
</feature>
<dbReference type="CTD" id="6756636"/>
<protein>
    <recommendedName>
        <fullName evidence="3">cytochrome-b5 reductase</fullName>
        <ecNumber evidence="3">1.6.2.2</ecNumber>
    </recommendedName>
</protein>
<dbReference type="Pfam" id="PF09791">
    <property type="entry name" value="Oxidored-like"/>
    <property type="match status" value="1"/>
</dbReference>
<dbReference type="CDD" id="cd06183">
    <property type="entry name" value="cyt_b5_reduct_like"/>
    <property type="match status" value="1"/>
</dbReference>
<keyword evidence="7" id="KW-0520">NAD</keyword>
<feature type="binding site" evidence="8">
    <location>
        <position position="136"/>
    </location>
    <ligand>
        <name>FAD</name>
        <dbReference type="ChEBI" id="CHEBI:57692"/>
    </ligand>
</feature>
<dbReference type="FunCoup" id="B3S4T0">
    <property type="interactions" value="67"/>
</dbReference>
<dbReference type="SUPFAM" id="SSF63380">
    <property type="entry name" value="Riboflavin synthase domain-like"/>
    <property type="match status" value="1"/>
</dbReference>
<feature type="binding site" evidence="8">
    <location>
        <position position="137"/>
    </location>
    <ligand>
        <name>FAD</name>
        <dbReference type="ChEBI" id="CHEBI:57692"/>
    </ligand>
</feature>
<dbReference type="OrthoDB" id="432685at2759"/>
<dbReference type="Pfam" id="PF00175">
    <property type="entry name" value="NAD_binding_1"/>
    <property type="match status" value="1"/>
</dbReference>
<evidence type="ECO:0000256" key="1">
    <source>
        <dbReference type="ARBA" id="ARBA00001974"/>
    </source>
</evidence>
<dbReference type="PRINTS" id="PR00371">
    <property type="entry name" value="FPNCR"/>
</dbReference>
<feature type="non-terminal residue" evidence="10">
    <location>
        <position position="1"/>
    </location>
</feature>
<evidence type="ECO:0000313" key="11">
    <source>
        <dbReference type="Proteomes" id="UP000009022"/>
    </source>
</evidence>
<evidence type="ECO:0000256" key="3">
    <source>
        <dbReference type="ARBA" id="ARBA00012011"/>
    </source>
</evidence>
<dbReference type="Gene3D" id="3.40.50.80">
    <property type="entry name" value="Nucleotide-binding domain of ferredoxin-NADP reductase (FNR) module"/>
    <property type="match status" value="1"/>
</dbReference>
<dbReference type="STRING" id="10228.B3S4T0"/>
<dbReference type="Proteomes" id="UP000009022">
    <property type="component" value="Unassembled WGS sequence"/>
</dbReference>
<dbReference type="InterPro" id="IPR008333">
    <property type="entry name" value="Cbr1-like_FAD-bd_dom"/>
</dbReference>
<dbReference type="PROSITE" id="PS51384">
    <property type="entry name" value="FAD_FR"/>
    <property type="match status" value="1"/>
</dbReference>
<dbReference type="PhylomeDB" id="B3S4T0"/>
<dbReference type="InterPro" id="IPR039261">
    <property type="entry name" value="FNR_nucleotide-bd"/>
</dbReference>
<dbReference type="eggNOG" id="KOG0534">
    <property type="taxonomic scope" value="Eukaryota"/>
</dbReference>
<dbReference type="Gene3D" id="2.40.30.10">
    <property type="entry name" value="Translation factors"/>
    <property type="match status" value="1"/>
</dbReference>
<dbReference type="OMA" id="YSPYWTD"/>
<evidence type="ECO:0000256" key="2">
    <source>
        <dbReference type="ARBA" id="ARBA00006105"/>
    </source>
</evidence>
<keyword evidence="4 8" id="KW-0285">Flavoprotein</keyword>
<dbReference type="InterPro" id="IPR017927">
    <property type="entry name" value="FAD-bd_FR_type"/>
</dbReference>
<gene>
    <name evidence="10" type="ORF">TRIADDRAFT_15859</name>
</gene>
<dbReference type="InterPro" id="IPR019180">
    <property type="entry name" value="Oxidoreductase-like_N"/>
</dbReference>
<dbReference type="InParanoid" id="B3S4T0"/>
<keyword evidence="5 8" id="KW-0274">FAD</keyword>
<feature type="non-terminal residue" evidence="10">
    <location>
        <position position="297"/>
    </location>
</feature>
<dbReference type="AlphaFoldDB" id="B3S4T0"/>
<evidence type="ECO:0000256" key="4">
    <source>
        <dbReference type="ARBA" id="ARBA00022630"/>
    </source>
</evidence>
<name>B3S4T0_TRIAD</name>
<reference evidence="10 11" key="1">
    <citation type="journal article" date="2008" name="Nature">
        <title>The Trichoplax genome and the nature of placozoans.</title>
        <authorList>
            <person name="Srivastava M."/>
            <person name="Begovic E."/>
            <person name="Chapman J."/>
            <person name="Putnam N.H."/>
            <person name="Hellsten U."/>
            <person name="Kawashima T."/>
            <person name="Kuo A."/>
            <person name="Mitros T."/>
            <person name="Salamov A."/>
            <person name="Carpenter M.L."/>
            <person name="Signorovitch A.Y."/>
            <person name="Moreno M.A."/>
            <person name="Kamm K."/>
            <person name="Grimwood J."/>
            <person name="Schmutz J."/>
            <person name="Shapiro H."/>
            <person name="Grigoriev I.V."/>
            <person name="Buss L.W."/>
            <person name="Schierwater B."/>
            <person name="Dellaporta S.L."/>
            <person name="Rokhsar D.S."/>
        </authorList>
    </citation>
    <scope>NUCLEOTIDE SEQUENCE [LARGE SCALE GENOMIC DNA]</scope>
    <source>
        <strain evidence="10 11">Grell-BS-1999</strain>
    </source>
</reference>
<evidence type="ECO:0000256" key="5">
    <source>
        <dbReference type="ARBA" id="ARBA00022827"/>
    </source>
</evidence>
<dbReference type="SUPFAM" id="SSF52343">
    <property type="entry name" value="Ferredoxin reductase-like, C-terminal NADP-linked domain"/>
    <property type="match status" value="1"/>
</dbReference>
<feature type="domain" description="FAD-binding FR-type" evidence="9">
    <location>
        <begin position="59"/>
        <end position="161"/>
    </location>
</feature>
<keyword evidence="11" id="KW-1185">Reference proteome</keyword>
<dbReference type="GO" id="GO:0016491">
    <property type="term" value="F:oxidoreductase activity"/>
    <property type="evidence" value="ECO:0000318"/>
    <property type="project" value="GO_Central"/>
</dbReference>
<sequence length="297" mass="34662">PEEPLQSDCCGQGCNPCVFDIYESDIAKWKKKCRRILNNEEDFLEDTTKNCRLAGIVLDQFTSLQIISIQKITEKLITYRFKLPNNKPLNLNPGQHLLLAHKANDFMLTRQYTPISSVDTVGYFDVFIKIYDNGKMSDQIRQWHVGDYAMWRGPYGDFQYLPNQCKKILMLAAGTGVAPMIQIIRYVINNENDDTLLHLILSVKYYDDIALKHDLDAFKQYWNVTVEYVLTCEKDTKKFKYGDKITLSKVDHQFLEKVLFPPSQNSKVLICGTKSFEKDMIKYLKQFGFTEENYFKF</sequence>
<dbReference type="GeneID" id="6756636"/>
<dbReference type="InterPro" id="IPR001709">
    <property type="entry name" value="Flavoprot_Pyr_Nucl_cyt_Rdtase"/>
</dbReference>
<dbReference type="PANTHER" id="PTHR19370">
    <property type="entry name" value="NADH-CYTOCHROME B5 REDUCTASE"/>
    <property type="match status" value="1"/>
</dbReference>
<dbReference type="EC" id="1.6.2.2" evidence="3"/>
<evidence type="ECO:0000259" key="9">
    <source>
        <dbReference type="PROSITE" id="PS51384"/>
    </source>
</evidence>
<organism evidence="10 11">
    <name type="scientific">Trichoplax adhaerens</name>
    <name type="common">Trichoplax reptans</name>
    <dbReference type="NCBI Taxonomy" id="10228"/>
    <lineage>
        <taxon>Eukaryota</taxon>
        <taxon>Metazoa</taxon>
        <taxon>Placozoa</taxon>
        <taxon>Uniplacotomia</taxon>
        <taxon>Trichoplacea</taxon>
        <taxon>Trichoplacidae</taxon>
        <taxon>Trichoplax</taxon>
    </lineage>
</organism>
<dbReference type="InterPro" id="IPR001834">
    <property type="entry name" value="CBR-like"/>
</dbReference>
<dbReference type="KEGG" id="tad:TRIADDRAFT_15859"/>
<proteinExistence type="inferred from homology"/>
<evidence type="ECO:0000313" key="10">
    <source>
        <dbReference type="EMBL" id="EDV22139.1"/>
    </source>
</evidence>